<dbReference type="Gene3D" id="3.30.950.10">
    <property type="entry name" value="Methyltransferase, Cobalt-precorrin-4 Transmethylase, Domain 2"/>
    <property type="match status" value="1"/>
</dbReference>
<evidence type="ECO:0000256" key="1">
    <source>
        <dbReference type="ARBA" id="ARBA00005879"/>
    </source>
</evidence>
<dbReference type="InterPro" id="IPR014776">
    <property type="entry name" value="4pyrrole_Mease_sub2"/>
</dbReference>
<dbReference type="Proteomes" id="UP000677436">
    <property type="component" value="Chromosome"/>
</dbReference>
<evidence type="ECO:0000256" key="6">
    <source>
        <dbReference type="ARBA" id="ARBA00022691"/>
    </source>
</evidence>
<dbReference type="Gene3D" id="3.40.50.10090">
    <property type="match status" value="2"/>
</dbReference>
<evidence type="ECO:0000313" key="12">
    <source>
        <dbReference type="EMBL" id="BCU81228.1"/>
    </source>
</evidence>
<keyword evidence="5 9" id="KW-0808">Transferase</keyword>
<name>A0A8D5ZND1_9BACL</name>
<dbReference type="EC" id="2.1.1.107" evidence="2"/>
<evidence type="ECO:0000259" key="10">
    <source>
        <dbReference type="Pfam" id="PF00590"/>
    </source>
</evidence>
<comment type="similarity">
    <text evidence="1 9">Belongs to the precorrin methyltransferase family.</text>
</comment>
<evidence type="ECO:0000259" key="11">
    <source>
        <dbReference type="Pfam" id="PF02602"/>
    </source>
</evidence>
<evidence type="ECO:0000256" key="5">
    <source>
        <dbReference type="ARBA" id="ARBA00022679"/>
    </source>
</evidence>
<dbReference type="InterPro" id="IPR006366">
    <property type="entry name" value="CobA/CysG_C"/>
</dbReference>
<dbReference type="InterPro" id="IPR050161">
    <property type="entry name" value="Siro_Cobalamin_biosynth"/>
</dbReference>
<feature type="domain" description="Tetrapyrrole biosynthesis uroporphyrinogen III synthase" evidence="11">
    <location>
        <begin position="268"/>
        <end position="500"/>
    </location>
</feature>
<dbReference type="NCBIfam" id="TIGR01469">
    <property type="entry name" value="cobA_cysG_Cterm"/>
    <property type="match status" value="1"/>
</dbReference>
<evidence type="ECO:0000256" key="7">
    <source>
        <dbReference type="ARBA" id="ARBA00023244"/>
    </source>
</evidence>
<dbReference type="InterPro" id="IPR003754">
    <property type="entry name" value="4pyrrol_synth_uPrphyn_synth"/>
</dbReference>
<dbReference type="GO" id="GO:0019354">
    <property type="term" value="P:siroheme biosynthetic process"/>
    <property type="evidence" value="ECO:0007669"/>
    <property type="project" value="InterPro"/>
</dbReference>
<keyword evidence="7" id="KW-0627">Porphyrin biosynthesis</keyword>
<dbReference type="SUPFAM" id="SSF69618">
    <property type="entry name" value="HemD-like"/>
    <property type="match status" value="1"/>
</dbReference>
<accession>A0A8D5ZND1</accession>
<protein>
    <recommendedName>
        <fullName evidence="3">Uroporphyrinogen-III C-methyltransferase</fullName>
        <ecNumber evidence="2">2.1.1.107</ecNumber>
    </recommendedName>
    <alternativeName>
        <fullName evidence="8">Uroporphyrinogen III methylase</fullName>
    </alternativeName>
</protein>
<reference evidence="12" key="2">
    <citation type="journal article" date="2021" name="Microbiol. Resour. Announc.">
        <title>Complete Genome Sequence of Polycladomyces abyssicola JIR-001T, Isolated from Hemipelagic Sediment in Deep Seawater.</title>
        <authorList>
            <person name="Tsubouchi T."/>
            <person name="Kaneko Y."/>
        </authorList>
    </citation>
    <scope>NUCLEOTIDE SEQUENCE</scope>
    <source>
        <strain evidence="12">JIR-001</strain>
    </source>
</reference>
<dbReference type="SUPFAM" id="SSF53790">
    <property type="entry name" value="Tetrapyrrole methylase"/>
    <property type="match status" value="1"/>
</dbReference>
<dbReference type="FunFam" id="3.40.1010.10:FF:000001">
    <property type="entry name" value="Siroheme synthase"/>
    <property type="match status" value="1"/>
</dbReference>
<dbReference type="InterPro" id="IPR035996">
    <property type="entry name" value="4pyrrol_Methylase_sf"/>
</dbReference>
<feature type="domain" description="Tetrapyrrole methylase" evidence="10">
    <location>
        <begin position="5"/>
        <end position="217"/>
    </location>
</feature>
<dbReference type="GO" id="GO:0032259">
    <property type="term" value="P:methylation"/>
    <property type="evidence" value="ECO:0007669"/>
    <property type="project" value="UniProtKB-KW"/>
</dbReference>
<dbReference type="PROSITE" id="PS00839">
    <property type="entry name" value="SUMT_1"/>
    <property type="match status" value="1"/>
</dbReference>
<evidence type="ECO:0000256" key="2">
    <source>
        <dbReference type="ARBA" id="ARBA00012162"/>
    </source>
</evidence>
<proteinExistence type="inferred from homology"/>
<evidence type="ECO:0000256" key="3">
    <source>
        <dbReference type="ARBA" id="ARBA00018323"/>
    </source>
</evidence>
<keyword evidence="6" id="KW-0949">S-adenosyl-L-methionine</keyword>
<evidence type="ECO:0000313" key="13">
    <source>
        <dbReference type="Proteomes" id="UP000677436"/>
    </source>
</evidence>
<dbReference type="GO" id="GO:0004852">
    <property type="term" value="F:uroporphyrinogen-III synthase activity"/>
    <property type="evidence" value="ECO:0007669"/>
    <property type="project" value="InterPro"/>
</dbReference>
<gene>
    <name evidence="12" type="ORF">JIR001_10110</name>
</gene>
<keyword evidence="4 9" id="KW-0489">Methyltransferase</keyword>
<reference evidence="12" key="1">
    <citation type="journal article" date="2013" name="Int. J. Syst. Evol. Microbiol.">
        <title>Polycladomyces abyssicola gen. nov., sp. nov., a thermophilic filamentous bacterium isolated from hemipelagic sediment.</title>
        <authorList>
            <person name="Tsubouchi T."/>
            <person name="Shimane Y."/>
            <person name="Mori K."/>
            <person name="Usui K."/>
            <person name="Hiraki T."/>
            <person name="Tame A."/>
            <person name="Uematsu K."/>
            <person name="Maruyama T."/>
            <person name="Hatada Y."/>
        </authorList>
    </citation>
    <scope>NUCLEOTIDE SEQUENCE</scope>
    <source>
        <strain evidence="12">JIR-001</strain>
    </source>
</reference>
<sequence>MNAGTVYLVGAGPGDPGLITVKGKEAIEKSDVIVYDRLASPRLLKYAKPDAERIYVGKMPDRHTLTQEEINQLLVEKAKEGKTVTRLKGGDPFVFGRGGEEAETLAEHGIPFEVVPGITSAIAVPAYAGIPVTHRDINPSFTIVTGHERPEKTESTIRWDKLATASETLIFLMGVGNLPFIRDQLIRHGRSENTPVALIRWGTRVEQEVLTGTLGDIVEKVREANFRPPAIIIVGEVVRLRDKLKWFENKPLFGRRVLVTRARSQSSSLVEKIEALGGEAVEFPVIHLTPPKRQDLLDQALNRLGLYDWVVFTSVNGVKYFFRRLRELKLDIRSMSRAKIAAIGPKTAEVLEEKGLRVEVLPDKFQAEALVEHLKPLVRAGERILLPRADIARKVLAVELEKLGCQVEEVDAYDTVVGNENAEEVANMLENGAIHVITFTSSSTVRNFVDAIRSVRENWLSLIQGTQIACIGPITAQTAEELGLTPDVVAERFTIDGLIEAIAQHPPKVLTKGELR</sequence>
<dbReference type="InterPro" id="IPR000878">
    <property type="entry name" value="4pyrrol_Mease"/>
</dbReference>
<evidence type="ECO:0000256" key="4">
    <source>
        <dbReference type="ARBA" id="ARBA00022603"/>
    </source>
</evidence>
<dbReference type="RefSeq" id="WP_212774491.1">
    <property type="nucleotide sequence ID" value="NZ_AP024601.1"/>
</dbReference>
<dbReference type="Pfam" id="PF02602">
    <property type="entry name" value="HEM4"/>
    <property type="match status" value="1"/>
</dbReference>
<dbReference type="Pfam" id="PF00590">
    <property type="entry name" value="TP_methylase"/>
    <property type="match status" value="1"/>
</dbReference>
<dbReference type="NCBIfam" id="NF004790">
    <property type="entry name" value="PRK06136.1"/>
    <property type="match status" value="1"/>
</dbReference>
<dbReference type="PANTHER" id="PTHR45790:SF3">
    <property type="entry name" value="S-ADENOSYL-L-METHIONINE-DEPENDENT UROPORPHYRINOGEN III METHYLTRANSFERASE, CHLOROPLASTIC"/>
    <property type="match status" value="1"/>
</dbReference>
<dbReference type="FunFam" id="3.30.950.10:FF:000001">
    <property type="entry name" value="Siroheme synthase"/>
    <property type="match status" value="1"/>
</dbReference>
<keyword evidence="13" id="KW-1185">Reference proteome</keyword>
<organism evidence="12 13">
    <name type="scientific">Polycladomyces abyssicola</name>
    <dbReference type="NCBI Taxonomy" id="1125966"/>
    <lineage>
        <taxon>Bacteria</taxon>
        <taxon>Bacillati</taxon>
        <taxon>Bacillota</taxon>
        <taxon>Bacilli</taxon>
        <taxon>Bacillales</taxon>
        <taxon>Thermoactinomycetaceae</taxon>
        <taxon>Polycladomyces</taxon>
    </lineage>
</organism>
<dbReference type="AlphaFoldDB" id="A0A8D5ZND1"/>
<dbReference type="KEGG" id="pabs:JIR001_10110"/>
<dbReference type="Gene3D" id="3.40.1010.10">
    <property type="entry name" value="Cobalt-precorrin-4 Transmethylase, Domain 1"/>
    <property type="match status" value="1"/>
</dbReference>
<dbReference type="EMBL" id="AP024601">
    <property type="protein sequence ID" value="BCU81228.1"/>
    <property type="molecule type" value="Genomic_DNA"/>
</dbReference>
<evidence type="ECO:0000256" key="9">
    <source>
        <dbReference type="RuleBase" id="RU003960"/>
    </source>
</evidence>
<dbReference type="InterPro" id="IPR036108">
    <property type="entry name" value="4pyrrol_syn_uPrphyn_synt_sf"/>
</dbReference>
<dbReference type="InterPro" id="IPR014777">
    <property type="entry name" value="4pyrrole_Mease_sub1"/>
</dbReference>
<dbReference type="PANTHER" id="PTHR45790">
    <property type="entry name" value="SIROHEME SYNTHASE-RELATED"/>
    <property type="match status" value="1"/>
</dbReference>
<evidence type="ECO:0000256" key="8">
    <source>
        <dbReference type="ARBA" id="ARBA00079776"/>
    </source>
</evidence>
<dbReference type="CDD" id="cd11642">
    <property type="entry name" value="SUMT"/>
    <property type="match status" value="1"/>
</dbReference>
<dbReference type="FunFam" id="3.40.50.10090:FF:000001">
    <property type="entry name" value="Bifunctional uroporphyrinogen-III C-methyltransferase/uroporphyrinogen-III synthase"/>
    <property type="match status" value="1"/>
</dbReference>
<dbReference type="PROSITE" id="PS00840">
    <property type="entry name" value="SUMT_2"/>
    <property type="match status" value="1"/>
</dbReference>
<dbReference type="InterPro" id="IPR003043">
    <property type="entry name" value="Uropor_MeTrfase_CS"/>
</dbReference>
<dbReference type="GO" id="GO:0004851">
    <property type="term" value="F:uroporphyrin-III C-methyltransferase activity"/>
    <property type="evidence" value="ECO:0007669"/>
    <property type="project" value="UniProtKB-EC"/>
</dbReference>
<dbReference type="CDD" id="cd06578">
    <property type="entry name" value="HemD"/>
    <property type="match status" value="1"/>
</dbReference>